<evidence type="ECO:0000256" key="1">
    <source>
        <dbReference type="SAM" id="Phobius"/>
    </source>
</evidence>
<evidence type="ECO:0008006" key="4">
    <source>
        <dbReference type="Google" id="ProtNLM"/>
    </source>
</evidence>
<dbReference type="EMBL" id="RZNH01000009">
    <property type="protein sequence ID" value="NOU59661.1"/>
    <property type="molecule type" value="Genomic_DNA"/>
</dbReference>
<feature type="transmembrane region" description="Helical" evidence="1">
    <location>
        <begin position="38"/>
        <end position="57"/>
    </location>
</feature>
<protein>
    <recommendedName>
        <fullName evidence="4">PH domain-containing protein</fullName>
    </recommendedName>
</protein>
<accession>A0ABX1WUF3</accession>
<comment type="caution">
    <text evidence="2">The sequence shown here is derived from an EMBL/GenBank/DDBJ whole genome shotgun (WGS) entry which is preliminary data.</text>
</comment>
<keyword evidence="1" id="KW-0472">Membrane</keyword>
<proteinExistence type="predicted"/>
<evidence type="ECO:0000313" key="3">
    <source>
        <dbReference type="Proteomes" id="UP000732105"/>
    </source>
</evidence>
<feature type="transmembrane region" description="Helical" evidence="1">
    <location>
        <begin position="12"/>
        <end position="32"/>
    </location>
</feature>
<organism evidence="2 3">
    <name type="scientific">Marinifilum caeruleilacunae</name>
    <dbReference type="NCBI Taxonomy" id="2499076"/>
    <lineage>
        <taxon>Bacteria</taxon>
        <taxon>Pseudomonadati</taxon>
        <taxon>Bacteroidota</taxon>
        <taxon>Bacteroidia</taxon>
        <taxon>Marinilabiliales</taxon>
        <taxon>Marinifilaceae</taxon>
    </lineage>
</organism>
<dbReference type="RefSeq" id="WP_171594936.1">
    <property type="nucleotide sequence ID" value="NZ_RZNH01000009.1"/>
</dbReference>
<evidence type="ECO:0000313" key="2">
    <source>
        <dbReference type="EMBL" id="NOU59661.1"/>
    </source>
</evidence>
<sequence length="164" mass="19578">MTKYKTNNFYIFDYILSLVFVSIIIAVLLYFLHENKELLIGGASLLTLLFFLLLRLFRKLVKIEFYDKKIMVRYHLGRKEEEIKYTDISEIAHITGYNVSSINTINYTQEGQLRKLKVRAVVKISEYMDFAHWMKRKNDKIAFKFYPADSELKKLYEEKSKASY</sequence>
<keyword evidence="1" id="KW-1133">Transmembrane helix</keyword>
<name>A0ABX1WUF3_9BACT</name>
<keyword evidence="1" id="KW-0812">Transmembrane</keyword>
<reference evidence="2 3" key="1">
    <citation type="submission" date="2018-12" db="EMBL/GenBank/DDBJ databases">
        <title>Marinifilum JC070 sp. nov., a marine bacterium isolated from Yongle Blue Hole in the South China Sea.</title>
        <authorList>
            <person name="Fu T."/>
        </authorList>
    </citation>
    <scope>NUCLEOTIDE SEQUENCE [LARGE SCALE GENOMIC DNA]</scope>
    <source>
        <strain evidence="2 3">JC070</strain>
    </source>
</reference>
<dbReference type="Proteomes" id="UP000732105">
    <property type="component" value="Unassembled WGS sequence"/>
</dbReference>
<gene>
    <name evidence="2" type="ORF">ELS83_07505</name>
</gene>
<keyword evidence="3" id="KW-1185">Reference proteome</keyword>